<protein>
    <recommendedName>
        <fullName evidence="4">Glycerophosphoryl diester phosphodiesterase membrane domain-containing protein</fullName>
    </recommendedName>
</protein>
<dbReference type="EMBL" id="CXWC01000002">
    <property type="protein sequence ID" value="CTQ66228.1"/>
    <property type="molecule type" value="Genomic_DNA"/>
</dbReference>
<reference evidence="3" key="1">
    <citation type="submission" date="2015-07" db="EMBL/GenBank/DDBJ databases">
        <authorList>
            <person name="Rodrigo-Torres Lidia"/>
            <person name="Arahal R.David."/>
        </authorList>
    </citation>
    <scope>NUCLEOTIDE SEQUENCE [LARGE SCALE GENOMIC DNA]</scope>
    <source>
        <strain evidence="3">CECT 5096</strain>
    </source>
</reference>
<keyword evidence="1" id="KW-0472">Membrane</keyword>
<gene>
    <name evidence="2" type="ORF">LA5096_01013</name>
</gene>
<name>A0A0M6ZU15_9HYPH</name>
<evidence type="ECO:0000256" key="1">
    <source>
        <dbReference type="SAM" id="Phobius"/>
    </source>
</evidence>
<evidence type="ECO:0000313" key="2">
    <source>
        <dbReference type="EMBL" id="CTQ66228.1"/>
    </source>
</evidence>
<keyword evidence="3" id="KW-1185">Reference proteome</keyword>
<feature type="transmembrane region" description="Helical" evidence="1">
    <location>
        <begin position="257"/>
        <end position="283"/>
    </location>
</feature>
<feature type="transmembrane region" description="Helical" evidence="1">
    <location>
        <begin position="89"/>
        <end position="112"/>
    </location>
</feature>
<feature type="transmembrane region" description="Helical" evidence="1">
    <location>
        <begin position="133"/>
        <end position="158"/>
    </location>
</feature>
<dbReference type="AlphaFoldDB" id="A0A0M6ZU15"/>
<evidence type="ECO:0008006" key="4">
    <source>
        <dbReference type="Google" id="ProtNLM"/>
    </source>
</evidence>
<dbReference type="STRING" id="311410.LA5095_02157"/>
<evidence type="ECO:0000313" key="3">
    <source>
        <dbReference type="Proteomes" id="UP000049983"/>
    </source>
</evidence>
<feature type="transmembrane region" description="Helical" evidence="1">
    <location>
        <begin position="170"/>
        <end position="196"/>
    </location>
</feature>
<keyword evidence="1" id="KW-1133">Transmembrane helix</keyword>
<accession>A0A0M6ZU15</accession>
<feature type="transmembrane region" description="Helical" evidence="1">
    <location>
        <begin position="49"/>
        <end position="69"/>
    </location>
</feature>
<keyword evidence="1" id="KW-0812">Transmembrane</keyword>
<feature type="transmembrane region" description="Helical" evidence="1">
    <location>
        <begin position="216"/>
        <end position="245"/>
    </location>
</feature>
<proteinExistence type="predicted"/>
<organism evidence="2 3">
    <name type="scientific">Roseibium album</name>
    <dbReference type="NCBI Taxonomy" id="311410"/>
    <lineage>
        <taxon>Bacteria</taxon>
        <taxon>Pseudomonadati</taxon>
        <taxon>Pseudomonadota</taxon>
        <taxon>Alphaproteobacteria</taxon>
        <taxon>Hyphomicrobiales</taxon>
        <taxon>Stappiaceae</taxon>
        <taxon>Roseibium</taxon>
    </lineage>
</organism>
<dbReference type="Proteomes" id="UP000049983">
    <property type="component" value="Unassembled WGS sequence"/>
</dbReference>
<sequence>MRTPSIKPTKAAPSAQHLDIPVNSGIEPRPPLGTGTVIGESFSILLKNFVHVIVASAVPVILFFLPIGFMIGNNQMLDLEAPQFDWPVLLTYFAISLFAMCAAFSVSAAAVNKLAYDAKSFRTVKASSYFKPTLSAAPVIALLTIAMGAALFLVWVSISVLSSVSSLLTFFTFPVFFVVYFWTVAACSLMPAVAVVEKAGFSSLKRSIALTRGYRFPVLGTIFLAGLCSIAIQIAISIFTFLVTLTASLASETLGAILSFASSLIAFALMIGYLCIVTSLIYIRLREIKEGAGIDQIEAVFE</sequence>